<evidence type="ECO:0000313" key="2">
    <source>
        <dbReference type="EMBL" id="KAK2908994.1"/>
    </source>
</evidence>
<reference evidence="2" key="1">
    <citation type="submission" date="2023-08" db="EMBL/GenBank/DDBJ databases">
        <title>Chromosome-level Genome Assembly of mud carp (Cirrhinus molitorella).</title>
        <authorList>
            <person name="Liu H."/>
        </authorList>
    </citation>
    <scope>NUCLEOTIDE SEQUENCE</scope>
    <source>
        <strain evidence="2">Prfri</strain>
        <tissue evidence="2">Muscle</tissue>
    </source>
</reference>
<keyword evidence="3" id="KW-1185">Reference proteome</keyword>
<evidence type="ECO:0000256" key="1">
    <source>
        <dbReference type="SAM" id="MobiDB-lite"/>
    </source>
</evidence>
<dbReference type="AlphaFoldDB" id="A0AA88Q1I5"/>
<dbReference type="Proteomes" id="UP001187343">
    <property type="component" value="Unassembled WGS sequence"/>
</dbReference>
<feature type="region of interest" description="Disordered" evidence="1">
    <location>
        <begin position="74"/>
        <end position="101"/>
    </location>
</feature>
<proteinExistence type="predicted"/>
<protein>
    <submittedName>
        <fullName evidence="2">Uncharacterized protein</fullName>
    </submittedName>
</protein>
<dbReference type="EMBL" id="JAUYZG010000004">
    <property type="protein sequence ID" value="KAK2908994.1"/>
    <property type="molecule type" value="Genomic_DNA"/>
</dbReference>
<comment type="caution">
    <text evidence="2">The sequence shown here is derived from an EMBL/GenBank/DDBJ whole genome shotgun (WGS) entry which is preliminary data.</text>
</comment>
<sequence length="101" mass="10747">MTQARAQCPIHQLSFTSVPMTQLQDINGPFMCKALRQPKAKSTGRDKGRGVSFLIAPGEAAGLRSAIWCESPAPPSVTALEERPDEAGSDPLLPDGEDSPD</sequence>
<organism evidence="2 3">
    <name type="scientific">Cirrhinus molitorella</name>
    <name type="common">mud carp</name>
    <dbReference type="NCBI Taxonomy" id="172907"/>
    <lineage>
        <taxon>Eukaryota</taxon>
        <taxon>Metazoa</taxon>
        <taxon>Chordata</taxon>
        <taxon>Craniata</taxon>
        <taxon>Vertebrata</taxon>
        <taxon>Euteleostomi</taxon>
        <taxon>Actinopterygii</taxon>
        <taxon>Neopterygii</taxon>
        <taxon>Teleostei</taxon>
        <taxon>Ostariophysi</taxon>
        <taxon>Cypriniformes</taxon>
        <taxon>Cyprinidae</taxon>
        <taxon>Labeoninae</taxon>
        <taxon>Labeonini</taxon>
        <taxon>Cirrhinus</taxon>
    </lineage>
</organism>
<evidence type="ECO:0000313" key="3">
    <source>
        <dbReference type="Proteomes" id="UP001187343"/>
    </source>
</evidence>
<name>A0AA88Q1I5_9TELE</name>
<accession>A0AA88Q1I5</accession>
<gene>
    <name evidence="2" type="ORF">Q8A67_004831</name>
</gene>